<feature type="transmembrane region" description="Helical" evidence="2">
    <location>
        <begin position="113"/>
        <end position="137"/>
    </location>
</feature>
<dbReference type="RefSeq" id="WP_179662221.1">
    <property type="nucleotide sequence ID" value="NZ_JACCBG010000001.1"/>
</dbReference>
<proteinExistence type="predicted"/>
<evidence type="ECO:0000256" key="2">
    <source>
        <dbReference type="SAM" id="Phobius"/>
    </source>
</evidence>
<feature type="compositionally biased region" description="Low complexity" evidence="1">
    <location>
        <begin position="154"/>
        <end position="179"/>
    </location>
</feature>
<name>A0A7Y9J9P2_9ACTN</name>
<dbReference type="EMBL" id="JACCBG010000001">
    <property type="protein sequence ID" value="NYD40311.1"/>
    <property type="molecule type" value="Genomic_DNA"/>
</dbReference>
<keyword evidence="2" id="KW-0812">Transmembrane</keyword>
<evidence type="ECO:0008006" key="5">
    <source>
        <dbReference type="Google" id="ProtNLM"/>
    </source>
</evidence>
<feature type="transmembrane region" description="Helical" evidence="2">
    <location>
        <begin position="266"/>
        <end position="287"/>
    </location>
</feature>
<feature type="region of interest" description="Disordered" evidence="1">
    <location>
        <begin position="154"/>
        <end position="186"/>
    </location>
</feature>
<reference evidence="3 4" key="1">
    <citation type="submission" date="2020-07" db="EMBL/GenBank/DDBJ databases">
        <title>Sequencing the genomes of 1000 actinobacteria strains.</title>
        <authorList>
            <person name="Klenk H.-P."/>
        </authorList>
    </citation>
    <scope>NUCLEOTIDE SEQUENCE [LARGE SCALE GENOMIC DNA]</scope>
    <source>
        <strain evidence="3 4">DSM 21350</strain>
    </source>
</reference>
<protein>
    <recommendedName>
        <fullName evidence="5">DUF4064 domain-containing protein</fullName>
    </recommendedName>
</protein>
<evidence type="ECO:0000256" key="1">
    <source>
        <dbReference type="SAM" id="MobiDB-lite"/>
    </source>
</evidence>
<feature type="transmembrane region" description="Helical" evidence="2">
    <location>
        <begin position="207"/>
        <end position="234"/>
    </location>
</feature>
<feature type="transmembrane region" description="Helical" evidence="2">
    <location>
        <begin position="73"/>
        <end position="93"/>
    </location>
</feature>
<dbReference type="Proteomes" id="UP000535511">
    <property type="component" value="Unassembled WGS sequence"/>
</dbReference>
<evidence type="ECO:0000313" key="4">
    <source>
        <dbReference type="Proteomes" id="UP000535511"/>
    </source>
</evidence>
<keyword evidence="2" id="KW-1133">Transmembrane helix</keyword>
<organism evidence="3 4">
    <name type="scientific">Nocardioides panaciterrulae</name>
    <dbReference type="NCBI Taxonomy" id="661492"/>
    <lineage>
        <taxon>Bacteria</taxon>
        <taxon>Bacillati</taxon>
        <taxon>Actinomycetota</taxon>
        <taxon>Actinomycetes</taxon>
        <taxon>Propionibacteriales</taxon>
        <taxon>Nocardioidaceae</taxon>
        <taxon>Nocardioides</taxon>
    </lineage>
</organism>
<feature type="transmembrane region" description="Helical" evidence="2">
    <location>
        <begin position="17"/>
        <end position="36"/>
    </location>
</feature>
<gene>
    <name evidence="3" type="ORF">BJZ21_000394</name>
</gene>
<keyword evidence="2" id="KW-0472">Membrane</keyword>
<dbReference type="AlphaFoldDB" id="A0A7Y9J9P2"/>
<feature type="transmembrane region" description="Helical" evidence="2">
    <location>
        <begin position="319"/>
        <end position="337"/>
    </location>
</feature>
<evidence type="ECO:0000313" key="3">
    <source>
        <dbReference type="EMBL" id="NYD40311.1"/>
    </source>
</evidence>
<accession>A0A7Y9J9P2</accession>
<sequence length="344" mass="35536">MSSPSRPPAAPARPRQVTLAATLIMGGSVLLVLTAFERMNGLHSLETQQAVRDFVGGPPGSDLGISAAGVLDALRVVCLVAAGCATAAAILGFEVLRRNRAARVVLTVLAAPLFLSGLVTGGFLSSVVAAASVMLWLQPSRDWFRGIPTAAAPAASGARTRPGAGATPGEAPGSTGTPAHVAWPPQPWERTEHLPRLATEPGVRPPALAWACGLAWLFAGLTAVLMTASIALLATSPDAVFAELHRQDPQLAEAGLGDDVLRTATFVLGGVLVVWSVVAVVVAVLAFRRVRWARIALLVSALASAGCCLLASVGQFLMLVPLAASVVAVALLVRPDVKAWFDRR</sequence>
<feature type="transmembrane region" description="Helical" evidence="2">
    <location>
        <begin position="294"/>
        <end position="313"/>
    </location>
</feature>
<comment type="caution">
    <text evidence="3">The sequence shown here is derived from an EMBL/GenBank/DDBJ whole genome shotgun (WGS) entry which is preliminary data.</text>
</comment>
<keyword evidence="4" id="KW-1185">Reference proteome</keyword>